<dbReference type="PANTHER" id="PTHR10131:SF94">
    <property type="entry name" value="TNF RECEPTOR-ASSOCIATED FACTOR 4"/>
    <property type="match status" value="1"/>
</dbReference>
<evidence type="ECO:0000256" key="1">
    <source>
        <dbReference type="ARBA" id="ARBA00022723"/>
    </source>
</evidence>
<feature type="zinc finger region" description="TRAF-type" evidence="4">
    <location>
        <begin position="213"/>
        <end position="268"/>
    </location>
</feature>
<dbReference type="InterPro" id="IPR001841">
    <property type="entry name" value="Znf_RING"/>
</dbReference>
<sequence length="458" mass="51606">MPPTTHRPLDSSLPRSNATEFDNDDLEAPNIPGSSSSLSSPNLYKHLRTPSTSSLNIRHPIDLRAITYDGPVDENLVCPICRCPLVDPVLTECDHIFCRSCITDALSNTKLCPIDRSPLDSDGVGRAPKMVHNQLDSLKAKCPCCTSSFARSMLENHLEKYCLEANVKCPGIHSEKYCKEVVKRRMSGRGCLHYPVDCPDCKETLLLVEMEEHREDSCNEKLKACEHCGVNILRCKEAEHHEECPDIIRPCNWVEYGCQHEAKRKDLHLHTDECNFKLVGPMADALKKEINLLRSDMRSLAETNHLQERRIKFLESGQRASDRPMELMDLSLANLPETANTEPLDSGHEYLLSLLESQQSRLSQLSNELADFQGKNTMMLLNETIPIKNELSELRSTQQVTCMHVRWLMRFRMQENQRRFGGSPGPGPSGSPDGGSSSDLPFSRRLSDSAPRDIITKL</sequence>
<feature type="region of interest" description="Disordered" evidence="5">
    <location>
        <begin position="1"/>
        <end position="45"/>
    </location>
</feature>
<dbReference type="PANTHER" id="PTHR10131">
    <property type="entry name" value="TNF RECEPTOR ASSOCIATED FACTOR"/>
    <property type="match status" value="1"/>
</dbReference>
<organism evidence="8 9">
    <name type="scientific">Lachnellula willkommii</name>
    <dbReference type="NCBI Taxonomy" id="215461"/>
    <lineage>
        <taxon>Eukaryota</taxon>
        <taxon>Fungi</taxon>
        <taxon>Dikarya</taxon>
        <taxon>Ascomycota</taxon>
        <taxon>Pezizomycotina</taxon>
        <taxon>Leotiomycetes</taxon>
        <taxon>Helotiales</taxon>
        <taxon>Lachnaceae</taxon>
        <taxon>Lachnellula</taxon>
    </lineage>
</organism>
<dbReference type="InterPro" id="IPR018957">
    <property type="entry name" value="Znf_C3HC4_RING-type"/>
</dbReference>
<dbReference type="AlphaFoldDB" id="A0A559LZW4"/>
<evidence type="ECO:0000256" key="5">
    <source>
        <dbReference type="SAM" id="MobiDB-lite"/>
    </source>
</evidence>
<keyword evidence="1 4" id="KW-0479">Metal-binding</keyword>
<dbReference type="Gene3D" id="3.30.40.10">
    <property type="entry name" value="Zinc/RING finger domain, C3HC4 (zinc finger)"/>
    <property type="match status" value="2"/>
</dbReference>
<protein>
    <submittedName>
        <fullName evidence="8">TNF receptor-associated factor 6-B</fullName>
    </submittedName>
</protein>
<dbReference type="GO" id="GO:0008270">
    <property type="term" value="F:zinc ion binding"/>
    <property type="evidence" value="ECO:0007669"/>
    <property type="project" value="UniProtKB-KW"/>
</dbReference>
<gene>
    <name evidence="8" type="primary">traf6-b</name>
    <name evidence="8" type="ORF">LAWI1_G008780</name>
</gene>
<feature type="domain" description="TRAF-type" evidence="7">
    <location>
        <begin position="213"/>
        <end position="268"/>
    </location>
</feature>
<dbReference type="InterPro" id="IPR017907">
    <property type="entry name" value="Znf_RING_CS"/>
</dbReference>
<feature type="compositionally biased region" description="Basic and acidic residues" evidence="5">
    <location>
        <begin position="445"/>
        <end position="458"/>
    </location>
</feature>
<dbReference type="Proteomes" id="UP000315522">
    <property type="component" value="Unassembled WGS sequence"/>
</dbReference>
<evidence type="ECO:0000256" key="2">
    <source>
        <dbReference type="ARBA" id="ARBA00022771"/>
    </source>
</evidence>
<evidence type="ECO:0000313" key="8">
    <source>
        <dbReference type="EMBL" id="TVY86249.1"/>
    </source>
</evidence>
<evidence type="ECO:0000256" key="3">
    <source>
        <dbReference type="ARBA" id="ARBA00022833"/>
    </source>
</evidence>
<dbReference type="PROSITE" id="PS00518">
    <property type="entry name" value="ZF_RING_1"/>
    <property type="match status" value="1"/>
</dbReference>
<accession>A0A559LZW4</accession>
<dbReference type="SUPFAM" id="SSF57850">
    <property type="entry name" value="RING/U-box"/>
    <property type="match status" value="1"/>
</dbReference>
<comment type="caution">
    <text evidence="8">The sequence shown here is derived from an EMBL/GenBank/DDBJ whole genome shotgun (WGS) entry which is preliminary data.</text>
</comment>
<evidence type="ECO:0000256" key="4">
    <source>
        <dbReference type="PROSITE-ProRule" id="PRU00207"/>
    </source>
</evidence>
<feature type="domain" description="RING-type" evidence="6">
    <location>
        <begin position="78"/>
        <end position="116"/>
    </location>
</feature>
<keyword evidence="3 4" id="KW-0862">Zinc</keyword>
<dbReference type="EMBL" id="QGML01003902">
    <property type="protein sequence ID" value="TVY86249.1"/>
    <property type="molecule type" value="Genomic_DNA"/>
</dbReference>
<name>A0A559LZW4_9HELO</name>
<dbReference type="InterPro" id="IPR001293">
    <property type="entry name" value="Znf_TRAF"/>
</dbReference>
<proteinExistence type="predicted"/>
<reference evidence="8 9" key="1">
    <citation type="submission" date="2018-05" db="EMBL/GenBank/DDBJ databases">
        <title>Genome sequencing and assembly of the regulated plant pathogen Lachnellula willkommii and related sister species for the development of diagnostic species identification markers.</title>
        <authorList>
            <person name="Giroux E."/>
            <person name="Bilodeau G."/>
        </authorList>
    </citation>
    <scope>NUCLEOTIDE SEQUENCE [LARGE SCALE GENOMIC DNA]</scope>
    <source>
        <strain evidence="8 9">CBS 172.35</strain>
    </source>
</reference>
<evidence type="ECO:0000313" key="9">
    <source>
        <dbReference type="Proteomes" id="UP000315522"/>
    </source>
</evidence>
<dbReference type="Pfam" id="PF00097">
    <property type="entry name" value="zf-C3HC4"/>
    <property type="match status" value="1"/>
</dbReference>
<dbReference type="PROSITE" id="PS50145">
    <property type="entry name" value="ZF_TRAF"/>
    <property type="match status" value="1"/>
</dbReference>
<evidence type="ECO:0000259" key="6">
    <source>
        <dbReference type="PROSITE" id="PS50089"/>
    </source>
</evidence>
<dbReference type="InterPro" id="IPR013083">
    <property type="entry name" value="Znf_RING/FYVE/PHD"/>
</dbReference>
<keyword evidence="9" id="KW-1185">Reference proteome</keyword>
<feature type="region of interest" description="Disordered" evidence="5">
    <location>
        <begin position="417"/>
        <end position="458"/>
    </location>
</feature>
<dbReference type="PROSITE" id="PS50089">
    <property type="entry name" value="ZF_RING_2"/>
    <property type="match status" value="1"/>
</dbReference>
<feature type="compositionally biased region" description="Low complexity" evidence="5">
    <location>
        <begin position="430"/>
        <end position="439"/>
    </location>
</feature>
<keyword evidence="8" id="KW-0675">Receptor</keyword>
<evidence type="ECO:0000259" key="7">
    <source>
        <dbReference type="PROSITE" id="PS50145"/>
    </source>
</evidence>
<dbReference type="SMART" id="SM00184">
    <property type="entry name" value="RING"/>
    <property type="match status" value="1"/>
</dbReference>
<keyword evidence="2 4" id="KW-0863">Zinc-finger</keyword>